<dbReference type="PRINTS" id="PR00344">
    <property type="entry name" value="BCTRLSENSOR"/>
</dbReference>
<keyword evidence="3" id="KW-0597">Phosphoprotein</keyword>
<dbReference type="KEGG" id="asem:NNL22_09350"/>
<dbReference type="PROSITE" id="PS50112">
    <property type="entry name" value="PAS"/>
    <property type="match status" value="1"/>
</dbReference>
<dbReference type="PANTHER" id="PTHR43065:SF29">
    <property type="entry name" value="SENSOR PROTEIN KINASE FLES"/>
    <property type="match status" value="1"/>
</dbReference>
<feature type="coiled-coil region" evidence="4">
    <location>
        <begin position="91"/>
        <end position="129"/>
    </location>
</feature>
<proteinExistence type="predicted"/>
<dbReference type="SMART" id="SM00091">
    <property type="entry name" value="PAS"/>
    <property type="match status" value="1"/>
</dbReference>
<dbReference type="InterPro" id="IPR004358">
    <property type="entry name" value="Sig_transdc_His_kin-like_C"/>
</dbReference>
<dbReference type="Pfam" id="PF13188">
    <property type="entry name" value="PAS_8"/>
    <property type="match status" value="1"/>
</dbReference>
<dbReference type="AlphaFoldDB" id="A0A9E8KQT2"/>
<keyword evidence="8" id="KW-1185">Reference proteome</keyword>
<keyword evidence="4" id="KW-0175">Coiled coil</keyword>
<name>A0A9E8KQT2_9ALTE</name>
<dbReference type="Gene3D" id="1.10.287.130">
    <property type="match status" value="1"/>
</dbReference>
<comment type="catalytic activity">
    <reaction evidence="1">
        <text>ATP + protein L-histidine = ADP + protein N-phospho-L-histidine.</text>
        <dbReference type="EC" id="2.7.13.3"/>
    </reaction>
</comment>
<dbReference type="Proteomes" id="UP001164472">
    <property type="component" value="Chromosome"/>
</dbReference>
<feature type="domain" description="Histidine kinase" evidence="5">
    <location>
        <begin position="237"/>
        <end position="444"/>
    </location>
</feature>
<dbReference type="Pfam" id="PF00512">
    <property type="entry name" value="HisKA"/>
    <property type="match status" value="1"/>
</dbReference>
<dbReference type="PANTHER" id="PTHR43065">
    <property type="entry name" value="SENSOR HISTIDINE KINASE"/>
    <property type="match status" value="1"/>
</dbReference>
<evidence type="ECO:0000256" key="2">
    <source>
        <dbReference type="ARBA" id="ARBA00012438"/>
    </source>
</evidence>
<evidence type="ECO:0000256" key="3">
    <source>
        <dbReference type="ARBA" id="ARBA00022553"/>
    </source>
</evidence>
<dbReference type="InterPro" id="IPR036890">
    <property type="entry name" value="HATPase_C_sf"/>
</dbReference>
<dbReference type="InterPro" id="IPR005467">
    <property type="entry name" value="His_kinase_dom"/>
</dbReference>
<dbReference type="SUPFAM" id="SSF55874">
    <property type="entry name" value="ATPase domain of HSP90 chaperone/DNA topoisomerase II/histidine kinase"/>
    <property type="match status" value="1"/>
</dbReference>
<dbReference type="InterPro" id="IPR003594">
    <property type="entry name" value="HATPase_dom"/>
</dbReference>
<organism evidence="7 8">
    <name type="scientific">Alkalimarinus sediminis</name>
    <dbReference type="NCBI Taxonomy" id="1632866"/>
    <lineage>
        <taxon>Bacteria</taxon>
        <taxon>Pseudomonadati</taxon>
        <taxon>Pseudomonadota</taxon>
        <taxon>Gammaproteobacteria</taxon>
        <taxon>Alteromonadales</taxon>
        <taxon>Alteromonadaceae</taxon>
        <taxon>Alkalimarinus</taxon>
    </lineage>
</organism>
<feature type="domain" description="PAS" evidence="6">
    <location>
        <begin position="122"/>
        <end position="158"/>
    </location>
</feature>
<accession>A0A9E8KQT2</accession>
<dbReference type="InterPro" id="IPR035965">
    <property type="entry name" value="PAS-like_dom_sf"/>
</dbReference>
<dbReference type="CDD" id="cd00082">
    <property type="entry name" value="HisKA"/>
    <property type="match status" value="1"/>
</dbReference>
<gene>
    <name evidence="7" type="ORF">NNL22_09350</name>
</gene>
<keyword evidence="7" id="KW-0547">Nucleotide-binding</keyword>
<dbReference type="EC" id="2.7.13.3" evidence="2"/>
<dbReference type="GO" id="GO:0005524">
    <property type="term" value="F:ATP binding"/>
    <property type="evidence" value="ECO:0007669"/>
    <property type="project" value="UniProtKB-KW"/>
</dbReference>
<protein>
    <recommendedName>
        <fullName evidence="2">histidine kinase</fullName>
        <ecNumber evidence="2">2.7.13.3</ecNumber>
    </recommendedName>
</protein>
<dbReference type="EMBL" id="CP101527">
    <property type="protein sequence ID" value="UZW76763.1"/>
    <property type="molecule type" value="Genomic_DNA"/>
</dbReference>
<dbReference type="SUPFAM" id="SSF47384">
    <property type="entry name" value="Homodimeric domain of signal transducing histidine kinase"/>
    <property type="match status" value="1"/>
</dbReference>
<evidence type="ECO:0000256" key="4">
    <source>
        <dbReference type="SAM" id="Coils"/>
    </source>
</evidence>
<dbReference type="InterPro" id="IPR036097">
    <property type="entry name" value="HisK_dim/P_sf"/>
</dbReference>
<evidence type="ECO:0000313" key="8">
    <source>
        <dbReference type="Proteomes" id="UP001164472"/>
    </source>
</evidence>
<evidence type="ECO:0000256" key="1">
    <source>
        <dbReference type="ARBA" id="ARBA00000085"/>
    </source>
</evidence>
<dbReference type="Gene3D" id="3.30.565.10">
    <property type="entry name" value="Histidine kinase-like ATPase, C-terminal domain"/>
    <property type="match status" value="1"/>
</dbReference>
<dbReference type="SUPFAM" id="SSF55785">
    <property type="entry name" value="PYP-like sensor domain (PAS domain)"/>
    <property type="match status" value="1"/>
</dbReference>
<dbReference type="SMART" id="SM00388">
    <property type="entry name" value="HisKA"/>
    <property type="match status" value="1"/>
</dbReference>
<sequence length="449" mass="49236">MNYQEPIMLANVAGIPKGRLVESFGEAFTQEDKGSVDRRIDKLFAEGNLAEAMLSESELAAGDASDGSESAPVEHALELFSRMSVQLTDSYRTLEKRVSQLNGELTTEVEQRRQELEEKERIADRLSTLLDVLPAGVVVLDGKGVVSECNPAALGLLGEPLLGESWVNIIKRCFAPRRDDGHEVSLKDGRRVRIETRSMSEGPGQLVLLTDLTETRELQAQVSRTERLSSLGRMVASLAHQIRTPLSTAMLYAGHLNQPEISDDMRQKCAEKIMSRLTHLEHQIRDMLVFAKGDTRLAESVKASDLFEQLKLAADTPIKNAHADVEWQDCSENTSLLCNRDTLVGACLNLINNSIEAKAEGVKINVKIVSPGKGYINIEVSDNGPGFSAEQKNKILDAFYTTKSHGTGLGLPVVQAVVKAHHGRFYITSNDEGAKAVITLPVHEQQSKA</sequence>
<keyword evidence="7" id="KW-0067">ATP-binding</keyword>
<dbReference type="RefSeq" id="WP_251812974.1">
    <property type="nucleotide sequence ID" value="NZ_CP101527.1"/>
</dbReference>
<evidence type="ECO:0000259" key="6">
    <source>
        <dbReference type="PROSITE" id="PS50112"/>
    </source>
</evidence>
<evidence type="ECO:0000313" key="7">
    <source>
        <dbReference type="EMBL" id="UZW76763.1"/>
    </source>
</evidence>
<dbReference type="GO" id="GO:0000155">
    <property type="term" value="F:phosphorelay sensor kinase activity"/>
    <property type="evidence" value="ECO:0007669"/>
    <property type="project" value="InterPro"/>
</dbReference>
<dbReference type="Gene3D" id="3.30.450.20">
    <property type="entry name" value="PAS domain"/>
    <property type="match status" value="1"/>
</dbReference>
<reference evidence="7" key="1">
    <citation type="submission" date="2022-07" db="EMBL/GenBank/DDBJ databases">
        <title>Alkalimarinus sp. nov., isolated from gut of a Alitta virens.</title>
        <authorList>
            <person name="Yang A.I."/>
            <person name="Shin N.-R."/>
        </authorList>
    </citation>
    <scope>NUCLEOTIDE SEQUENCE</scope>
    <source>
        <strain evidence="7">FA028</strain>
    </source>
</reference>
<dbReference type="Pfam" id="PF02518">
    <property type="entry name" value="HATPase_c"/>
    <property type="match status" value="1"/>
</dbReference>
<dbReference type="SMART" id="SM00387">
    <property type="entry name" value="HATPase_c"/>
    <property type="match status" value="1"/>
</dbReference>
<dbReference type="PROSITE" id="PS50109">
    <property type="entry name" value="HIS_KIN"/>
    <property type="match status" value="1"/>
</dbReference>
<dbReference type="InterPro" id="IPR003661">
    <property type="entry name" value="HisK_dim/P_dom"/>
</dbReference>
<evidence type="ECO:0000259" key="5">
    <source>
        <dbReference type="PROSITE" id="PS50109"/>
    </source>
</evidence>
<dbReference type="InterPro" id="IPR000014">
    <property type="entry name" value="PAS"/>
</dbReference>